<gene>
    <name evidence="1" type="ORF">K3G42_021621</name>
</gene>
<organism evidence="1 2">
    <name type="scientific">Sphaerodactylus townsendi</name>
    <dbReference type="NCBI Taxonomy" id="933632"/>
    <lineage>
        <taxon>Eukaryota</taxon>
        <taxon>Metazoa</taxon>
        <taxon>Chordata</taxon>
        <taxon>Craniata</taxon>
        <taxon>Vertebrata</taxon>
        <taxon>Euteleostomi</taxon>
        <taxon>Lepidosauria</taxon>
        <taxon>Squamata</taxon>
        <taxon>Bifurcata</taxon>
        <taxon>Gekkota</taxon>
        <taxon>Sphaerodactylidae</taxon>
        <taxon>Sphaerodactylus</taxon>
    </lineage>
</organism>
<sequence length="186" mass="21271">MLCFHHKTSVVSTKDVRKSESTQQISKQWVSQQITENPHQQQDDSSSNETSVEEVRKSARTVNGKNKIPRTVGIINTLDDLTQSSDTAAEDIDMPVSVHREAEMLIEQLGLENQDSVSLLKIRNIVNGYEHLIGKKNECCAQLQEKVKKNENEKKELQRMLEEMREANSLLDHQKVQWESDISSLK</sequence>
<evidence type="ECO:0000313" key="2">
    <source>
        <dbReference type="Proteomes" id="UP000827872"/>
    </source>
</evidence>
<dbReference type="Proteomes" id="UP000827872">
    <property type="component" value="Linkage Group LG06"/>
</dbReference>
<reference evidence="1" key="1">
    <citation type="submission" date="2021-08" db="EMBL/GenBank/DDBJ databases">
        <title>The first chromosome-level gecko genome reveals the dynamic sex chromosomes of Neotropical dwarf geckos (Sphaerodactylidae: Sphaerodactylus).</title>
        <authorList>
            <person name="Pinto B.J."/>
            <person name="Keating S.E."/>
            <person name="Gamble T."/>
        </authorList>
    </citation>
    <scope>NUCLEOTIDE SEQUENCE</scope>
    <source>
        <strain evidence="1">TG3544</strain>
    </source>
</reference>
<name>A0ACB8FPR4_9SAUR</name>
<proteinExistence type="predicted"/>
<evidence type="ECO:0000313" key="1">
    <source>
        <dbReference type="EMBL" id="KAH8007406.1"/>
    </source>
</evidence>
<dbReference type="EMBL" id="CM037619">
    <property type="protein sequence ID" value="KAH8007406.1"/>
    <property type="molecule type" value="Genomic_DNA"/>
</dbReference>
<keyword evidence="2" id="KW-1185">Reference proteome</keyword>
<protein>
    <submittedName>
        <fullName evidence="1">Uncharacterized protein</fullName>
    </submittedName>
</protein>
<comment type="caution">
    <text evidence="1">The sequence shown here is derived from an EMBL/GenBank/DDBJ whole genome shotgun (WGS) entry which is preliminary data.</text>
</comment>
<accession>A0ACB8FPR4</accession>